<dbReference type="RefSeq" id="WP_145065190.1">
    <property type="nucleotide sequence ID" value="NZ_CP036287.1"/>
</dbReference>
<dbReference type="Proteomes" id="UP000316921">
    <property type="component" value="Chromosome"/>
</dbReference>
<sequence length="554" mass="56539" precursor="true">MTTLSPARAGALLLAAGTLTSIASAQCQVRTITPPAGAAEGGFGLRIAASADRFAVSSYVEVPGSQGTEGIVHLFRDQGAAGWQLSQSVTMPSAPGLRFFGEKLGFGGDVLAVLTRNEPGAVGPTGLPVSSSIFVFERQGSDFVLSQQLDTGVVSDALGFNAVHAVDANDATIVAGYSDLGLGWAGGAVATYERSGSLWISGPTISAPAGFGNANFGGDVDLDGNQLLVAQWPGFVHHYERSAGTWQYTQTFATSACSQNSGVMDVALAGNQAFVSVYETPADCPSHIEIFERPAAGLPFAASQTLLSPVTDPQLRWGQKMVAEPNRLVVGSPSNDTSAPFTHSEVHVYDRGPSGWVAGALLTPSWPANNHTGAARSLALVGNTVVNGAYSDNSVGVAAGSVSLWSIDGSGCPSLAGVPDARSIGYVNDVPGYAPAGRQDLVLDAGQAHAGELYLVLGSVTGTAPGINLDGQVLPLVFDAWTAFTLSSPNSGPLQSTFGVLDSQGRALAAIQLAAPLDGALAGLTLHHAFVTLGTVPLPTVTFASEAAPLSLLP</sequence>
<dbReference type="AlphaFoldDB" id="A0A518BJQ9"/>
<gene>
    <name evidence="2" type="ORF">Pla133_22920</name>
</gene>
<dbReference type="EMBL" id="CP036287">
    <property type="protein sequence ID" value="QDU67214.1"/>
    <property type="molecule type" value="Genomic_DNA"/>
</dbReference>
<accession>A0A518BJQ9</accession>
<dbReference type="PANTHER" id="PTHR36220:SF1">
    <property type="entry name" value="GAMMA TUBULIN COMPLEX COMPONENT C-TERMINAL DOMAIN-CONTAINING PROTEIN"/>
    <property type="match status" value="1"/>
</dbReference>
<keyword evidence="1" id="KW-0732">Signal</keyword>
<dbReference type="KEGG" id="pbap:Pla133_22920"/>
<evidence type="ECO:0008006" key="4">
    <source>
        <dbReference type="Google" id="ProtNLM"/>
    </source>
</evidence>
<evidence type="ECO:0000256" key="1">
    <source>
        <dbReference type="SAM" id="SignalP"/>
    </source>
</evidence>
<feature type="chain" id="PRO_5022173042" description="FG-GAP repeat protein" evidence="1">
    <location>
        <begin position="26"/>
        <end position="554"/>
    </location>
</feature>
<name>A0A518BJQ9_9BACT</name>
<protein>
    <recommendedName>
        <fullName evidence="4">FG-GAP repeat protein</fullName>
    </recommendedName>
</protein>
<organism evidence="2 3">
    <name type="scientific">Engelhardtia mirabilis</name>
    <dbReference type="NCBI Taxonomy" id="2528011"/>
    <lineage>
        <taxon>Bacteria</taxon>
        <taxon>Pseudomonadati</taxon>
        <taxon>Planctomycetota</taxon>
        <taxon>Planctomycetia</taxon>
        <taxon>Planctomycetia incertae sedis</taxon>
        <taxon>Engelhardtia</taxon>
    </lineage>
</organism>
<keyword evidence="3" id="KW-1185">Reference proteome</keyword>
<feature type="signal peptide" evidence="1">
    <location>
        <begin position="1"/>
        <end position="25"/>
    </location>
</feature>
<proteinExistence type="predicted"/>
<evidence type="ECO:0000313" key="3">
    <source>
        <dbReference type="Proteomes" id="UP000316921"/>
    </source>
</evidence>
<dbReference type="PANTHER" id="PTHR36220">
    <property type="entry name" value="UNNAMED PRODUCT"/>
    <property type="match status" value="1"/>
</dbReference>
<evidence type="ECO:0000313" key="2">
    <source>
        <dbReference type="EMBL" id="QDU67214.1"/>
    </source>
</evidence>
<reference evidence="2 3" key="1">
    <citation type="submission" date="2019-02" db="EMBL/GenBank/DDBJ databases">
        <title>Deep-cultivation of Planctomycetes and their phenomic and genomic characterization uncovers novel biology.</title>
        <authorList>
            <person name="Wiegand S."/>
            <person name="Jogler M."/>
            <person name="Boedeker C."/>
            <person name="Pinto D."/>
            <person name="Vollmers J."/>
            <person name="Rivas-Marin E."/>
            <person name="Kohn T."/>
            <person name="Peeters S.H."/>
            <person name="Heuer A."/>
            <person name="Rast P."/>
            <person name="Oberbeckmann S."/>
            <person name="Bunk B."/>
            <person name="Jeske O."/>
            <person name="Meyerdierks A."/>
            <person name="Storesund J.E."/>
            <person name="Kallscheuer N."/>
            <person name="Luecker S."/>
            <person name="Lage O.M."/>
            <person name="Pohl T."/>
            <person name="Merkel B.J."/>
            <person name="Hornburger P."/>
            <person name="Mueller R.-W."/>
            <person name="Bruemmer F."/>
            <person name="Labrenz M."/>
            <person name="Spormann A.M."/>
            <person name="Op den Camp H."/>
            <person name="Overmann J."/>
            <person name="Amann R."/>
            <person name="Jetten M.S.M."/>
            <person name="Mascher T."/>
            <person name="Medema M.H."/>
            <person name="Devos D.P."/>
            <person name="Kaster A.-K."/>
            <person name="Ovreas L."/>
            <person name="Rohde M."/>
            <person name="Galperin M.Y."/>
            <person name="Jogler C."/>
        </authorList>
    </citation>
    <scope>NUCLEOTIDE SEQUENCE [LARGE SCALE GENOMIC DNA]</scope>
    <source>
        <strain evidence="2 3">Pla133</strain>
    </source>
</reference>
<dbReference type="SUPFAM" id="SSF101908">
    <property type="entry name" value="Putative isomerase YbhE"/>
    <property type="match status" value="1"/>
</dbReference>